<name>A0A1M7YA89_9FIRM</name>
<protein>
    <recommendedName>
        <fullName evidence="2">CAAX prenyl protease 2/Lysostaphin resistance protein A-like domain-containing protein</fullName>
    </recommendedName>
</protein>
<gene>
    <name evidence="3" type="ORF">SAMN02745217_02357</name>
</gene>
<keyword evidence="1" id="KW-0812">Transmembrane</keyword>
<feature type="transmembrane region" description="Helical" evidence="1">
    <location>
        <begin position="232"/>
        <end position="258"/>
    </location>
</feature>
<feature type="transmembrane region" description="Helical" evidence="1">
    <location>
        <begin position="279"/>
        <end position="297"/>
    </location>
</feature>
<feature type="domain" description="CAAX prenyl protease 2/Lysostaphin resistance protein A-like" evidence="2">
    <location>
        <begin position="117"/>
        <end position="202"/>
    </location>
</feature>
<evidence type="ECO:0000259" key="2">
    <source>
        <dbReference type="Pfam" id="PF02517"/>
    </source>
</evidence>
<dbReference type="EMBL" id="FRFD01000006">
    <property type="protein sequence ID" value="SHO49486.1"/>
    <property type="molecule type" value="Genomic_DNA"/>
</dbReference>
<feature type="transmembrane region" description="Helical" evidence="1">
    <location>
        <begin position="112"/>
        <end position="131"/>
    </location>
</feature>
<feature type="transmembrane region" description="Helical" evidence="1">
    <location>
        <begin position="7"/>
        <end position="29"/>
    </location>
</feature>
<dbReference type="STRING" id="1121345.SAMN02745217_02357"/>
<accession>A0A1M7YA89</accession>
<keyword evidence="1" id="KW-0472">Membrane</keyword>
<dbReference type="OrthoDB" id="2035856at2"/>
<dbReference type="AlphaFoldDB" id="A0A1M7YA89"/>
<reference evidence="3 4" key="1">
    <citation type="submission" date="2016-12" db="EMBL/GenBank/DDBJ databases">
        <authorList>
            <person name="Song W.-J."/>
            <person name="Kurnit D.M."/>
        </authorList>
    </citation>
    <scope>NUCLEOTIDE SEQUENCE [LARGE SCALE GENOMIC DNA]</scope>
    <source>
        <strain evidence="3 4">DSM 12503</strain>
    </source>
</reference>
<dbReference type="Pfam" id="PF02517">
    <property type="entry name" value="Rce1-like"/>
    <property type="match status" value="1"/>
</dbReference>
<dbReference type="PANTHER" id="PTHR36435:SF1">
    <property type="entry name" value="CAAX AMINO TERMINAL PROTEASE FAMILY PROTEIN"/>
    <property type="match status" value="1"/>
</dbReference>
<dbReference type="InterPro" id="IPR003675">
    <property type="entry name" value="Rce1/LyrA-like_dom"/>
</dbReference>
<evidence type="ECO:0000256" key="1">
    <source>
        <dbReference type="SAM" id="Phobius"/>
    </source>
</evidence>
<dbReference type="GO" id="GO:0004175">
    <property type="term" value="F:endopeptidase activity"/>
    <property type="evidence" value="ECO:0007669"/>
    <property type="project" value="UniProtKB-ARBA"/>
</dbReference>
<sequence>MNQVKSVNRVFLATVLITFAGIFINPWVYYATDNYLYTLIISQFLLIIPSVIYLVRQKRGIADIIGFRRISFGNVVLLMIFTFLILPLMGLINAISMLFVRNDTTQVIESLVGGNGLIIGLIMVGLVPCIMEESVYRGVLFQGYRTTSTLKGILLSGLLFGLIHQNFNQFSYAFVMGVIFAFVIEATGSILSTMIIHFIINSTSVISLILSTGPNGLADSKAVSEYAQKLSAGYIITVLLPIAAVSTLLAFFVFRVLADNSGRWEHIKEIFKKKPKAHLITPSLVIGIVLCLIIMIANEYVGRINGGAQNDEGFVTVLYGLVQTIHNFFL</sequence>
<keyword evidence="1" id="KW-1133">Transmembrane helix</keyword>
<keyword evidence="4" id="KW-1185">Reference proteome</keyword>
<proteinExistence type="predicted"/>
<evidence type="ECO:0000313" key="4">
    <source>
        <dbReference type="Proteomes" id="UP000184612"/>
    </source>
</evidence>
<feature type="transmembrane region" description="Helical" evidence="1">
    <location>
        <begin position="143"/>
        <end position="163"/>
    </location>
</feature>
<feature type="transmembrane region" description="Helical" evidence="1">
    <location>
        <begin position="75"/>
        <end position="100"/>
    </location>
</feature>
<organism evidence="3 4">
    <name type="scientific">Anaerocolumna xylanovorans DSM 12503</name>
    <dbReference type="NCBI Taxonomy" id="1121345"/>
    <lineage>
        <taxon>Bacteria</taxon>
        <taxon>Bacillati</taxon>
        <taxon>Bacillota</taxon>
        <taxon>Clostridia</taxon>
        <taxon>Lachnospirales</taxon>
        <taxon>Lachnospiraceae</taxon>
        <taxon>Anaerocolumna</taxon>
    </lineage>
</organism>
<feature type="transmembrane region" description="Helical" evidence="1">
    <location>
        <begin position="35"/>
        <end position="55"/>
    </location>
</feature>
<dbReference type="InterPro" id="IPR052710">
    <property type="entry name" value="CAAX_protease"/>
</dbReference>
<dbReference type="Proteomes" id="UP000184612">
    <property type="component" value="Unassembled WGS sequence"/>
</dbReference>
<evidence type="ECO:0000313" key="3">
    <source>
        <dbReference type="EMBL" id="SHO49486.1"/>
    </source>
</evidence>
<dbReference type="PANTHER" id="PTHR36435">
    <property type="entry name" value="SLR1288 PROTEIN"/>
    <property type="match status" value="1"/>
</dbReference>
<dbReference type="GO" id="GO:0080120">
    <property type="term" value="P:CAAX-box protein maturation"/>
    <property type="evidence" value="ECO:0007669"/>
    <property type="project" value="UniProtKB-ARBA"/>
</dbReference>
<dbReference type="RefSeq" id="WP_073589036.1">
    <property type="nucleotide sequence ID" value="NZ_FRFD01000006.1"/>
</dbReference>